<keyword evidence="4 7" id="KW-0812">Transmembrane</keyword>
<reference evidence="8" key="2">
    <citation type="journal article" date="2022" name="Hortic Res">
        <title>The genome of Dioscorea zingiberensis sheds light on the biosynthesis, origin and evolution of the medicinally important diosgenin saponins.</title>
        <authorList>
            <person name="Li Y."/>
            <person name="Tan C."/>
            <person name="Li Z."/>
            <person name="Guo J."/>
            <person name="Li S."/>
            <person name="Chen X."/>
            <person name="Wang C."/>
            <person name="Dai X."/>
            <person name="Yang H."/>
            <person name="Song W."/>
            <person name="Hou L."/>
            <person name="Xu J."/>
            <person name="Tong Z."/>
            <person name="Xu A."/>
            <person name="Yuan X."/>
            <person name="Wang W."/>
            <person name="Yang Q."/>
            <person name="Chen L."/>
            <person name="Sun Z."/>
            <person name="Wang K."/>
            <person name="Pan B."/>
            <person name="Chen J."/>
            <person name="Bao Y."/>
            <person name="Liu F."/>
            <person name="Qi X."/>
            <person name="Gang D.R."/>
            <person name="Wen J."/>
            <person name="Li J."/>
        </authorList>
    </citation>
    <scope>NUCLEOTIDE SEQUENCE</scope>
    <source>
        <strain evidence="8">Dzin_1.0</strain>
    </source>
</reference>
<organism evidence="8 9">
    <name type="scientific">Dioscorea zingiberensis</name>
    <dbReference type="NCBI Taxonomy" id="325984"/>
    <lineage>
        <taxon>Eukaryota</taxon>
        <taxon>Viridiplantae</taxon>
        <taxon>Streptophyta</taxon>
        <taxon>Embryophyta</taxon>
        <taxon>Tracheophyta</taxon>
        <taxon>Spermatophyta</taxon>
        <taxon>Magnoliopsida</taxon>
        <taxon>Liliopsida</taxon>
        <taxon>Dioscoreales</taxon>
        <taxon>Dioscoreaceae</taxon>
        <taxon>Dioscorea</taxon>
    </lineage>
</organism>
<keyword evidence="5 7" id="KW-1133">Transmembrane helix</keyword>
<comment type="caution">
    <text evidence="8">The sequence shown here is derived from an EMBL/GenBank/DDBJ whole genome shotgun (WGS) entry which is preliminary data.</text>
</comment>
<dbReference type="InterPro" id="IPR036259">
    <property type="entry name" value="MFS_trans_sf"/>
</dbReference>
<evidence type="ECO:0000256" key="6">
    <source>
        <dbReference type="ARBA" id="ARBA00023136"/>
    </source>
</evidence>
<dbReference type="InterPro" id="IPR039309">
    <property type="entry name" value="BT1"/>
</dbReference>
<keyword evidence="6 7" id="KW-0472">Membrane</keyword>
<sequence>MEEEEEEEEEKKVWALCGLGYWVQGFRCFPWLALNFHMVHGLRLSPSTLQLVQSSANLPLVAKPLFGVISDAIYIGGAHRIPYISIGVFLQIIAWGALALIPATGETFPAQMACILLTNLGASLTEVVSDALTAEFSRAQYAGKLQSYALIALAAGAIFGNLSGGFILLKAQDPKLMFFMFVLLLTVQFVLSLTTKETSLYPTQCSSHHLVQNSLPENLSRQFSELMTAISEERIYYPLLWIVASIAVVPILSVGGLIATILYNRYLKKNTDEEIDFWGADGVWSCSSIRPGSSKANQPQTWNIK</sequence>
<feature type="transmembrane region" description="Helical" evidence="7">
    <location>
        <begin position="176"/>
        <end position="194"/>
    </location>
</feature>
<dbReference type="Proteomes" id="UP001085076">
    <property type="component" value="Miscellaneous, Linkage group lg07"/>
</dbReference>
<dbReference type="PANTHER" id="PTHR31585:SF12">
    <property type="entry name" value="FOLATE-BIOPTERIN TRANSPORTER 9, CHLOROPLASTIC-RELATED"/>
    <property type="match status" value="1"/>
</dbReference>
<dbReference type="GO" id="GO:0016020">
    <property type="term" value="C:membrane"/>
    <property type="evidence" value="ECO:0007669"/>
    <property type="project" value="UniProtKB-SubCell"/>
</dbReference>
<name>A0A9D5C6P6_9LILI</name>
<evidence type="ECO:0000313" key="8">
    <source>
        <dbReference type="EMBL" id="KAJ0967385.1"/>
    </source>
</evidence>
<dbReference type="Pfam" id="PF03092">
    <property type="entry name" value="BT1"/>
    <property type="match status" value="1"/>
</dbReference>
<dbReference type="AlphaFoldDB" id="A0A9D5C6P6"/>
<keyword evidence="9" id="KW-1185">Reference proteome</keyword>
<accession>A0A9D5C6P6</accession>
<evidence type="ECO:0000256" key="1">
    <source>
        <dbReference type="ARBA" id="ARBA00004141"/>
    </source>
</evidence>
<dbReference type="PANTHER" id="PTHR31585">
    <property type="entry name" value="FOLATE-BIOPTERIN TRANSPORTER 1, CHLOROPLASTIC"/>
    <property type="match status" value="1"/>
</dbReference>
<dbReference type="Gene3D" id="1.20.1250.20">
    <property type="entry name" value="MFS general substrate transporter like domains"/>
    <property type="match status" value="1"/>
</dbReference>
<keyword evidence="3" id="KW-0813">Transport</keyword>
<feature type="transmembrane region" description="Helical" evidence="7">
    <location>
        <begin position="81"/>
        <end position="101"/>
    </location>
</feature>
<dbReference type="OrthoDB" id="1923497at2759"/>
<protein>
    <submittedName>
        <fullName evidence="8">Uncharacterized protein</fullName>
    </submittedName>
</protein>
<dbReference type="EMBL" id="JAGGNH010000007">
    <property type="protein sequence ID" value="KAJ0967385.1"/>
    <property type="molecule type" value="Genomic_DNA"/>
</dbReference>
<evidence type="ECO:0000313" key="9">
    <source>
        <dbReference type="Proteomes" id="UP001085076"/>
    </source>
</evidence>
<comment type="subcellular location">
    <subcellularLocation>
        <location evidence="1">Membrane</location>
        <topology evidence="1">Multi-pass membrane protein</topology>
    </subcellularLocation>
</comment>
<evidence type="ECO:0000256" key="7">
    <source>
        <dbReference type="SAM" id="Phobius"/>
    </source>
</evidence>
<proteinExistence type="inferred from homology"/>
<dbReference type="SUPFAM" id="SSF103473">
    <property type="entry name" value="MFS general substrate transporter"/>
    <property type="match status" value="1"/>
</dbReference>
<evidence type="ECO:0000256" key="4">
    <source>
        <dbReference type="ARBA" id="ARBA00022692"/>
    </source>
</evidence>
<evidence type="ECO:0000256" key="3">
    <source>
        <dbReference type="ARBA" id="ARBA00022448"/>
    </source>
</evidence>
<evidence type="ECO:0000256" key="2">
    <source>
        <dbReference type="ARBA" id="ARBA00007015"/>
    </source>
</evidence>
<feature type="transmembrane region" description="Helical" evidence="7">
    <location>
        <begin position="148"/>
        <end position="169"/>
    </location>
</feature>
<gene>
    <name evidence="8" type="ORF">J5N97_024302</name>
</gene>
<comment type="similarity">
    <text evidence="2">Belongs to the major facilitator superfamily. Folate-biopterin transporter (TC 2.A.71) family.</text>
</comment>
<reference evidence="8" key="1">
    <citation type="submission" date="2021-03" db="EMBL/GenBank/DDBJ databases">
        <authorList>
            <person name="Li Z."/>
            <person name="Yang C."/>
        </authorList>
    </citation>
    <scope>NUCLEOTIDE SEQUENCE</scope>
    <source>
        <strain evidence="8">Dzin_1.0</strain>
        <tissue evidence="8">Leaf</tissue>
    </source>
</reference>
<evidence type="ECO:0000256" key="5">
    <source>
        <dbReference type="ARBA" id="ARBA00022989"/>
    </source>
</evidence>
<feature type="transmembrane region" description="Helical" evidence="7">
    <location>
        <begin position="235"/>
        <end position="263"/>
    </location>
</feature>